<evidence type="ECO:0000256" key="3">
    <source>
        <dbReference type="ARBA" id="ARBA00023004"/>
    </source>
</evidence>
<dbReference type="InterPro" id="IPR036909">
    <property type="entry name" value="Cyt_c-like_dom_sf"/>
</dbReference>
<keyword evidence="1 4" id="KW-0349">Heme</keyword>
<evidence type="ECO:0000256" key="1">
    <source>
        <dbReference type="ARBA" id="ARBA00022617"/>
    </source>
</evidence>
<reference evidence="7 8" key="1">
    <citation type="submission" date="2023-03" db="EMBL/GenBank/DDBJ databases">
        <title>Fodinicurvata sp. CAU 1616 isolated from sea sendiment.</title>
        <authorList>
            <person name="Kim W."/>
        </authorList>
    </citation>
    <scope>NUCLEOTIDE SEQUENCE [LARGE SCALE GENOMIC DNA]</scope>
    <source>
        <strain evidence="7 8">CAU 1616</strain>
    </source>
</reference>
<dbReference type="Pfam" id="PF13442">
    <property type="entry name" value="Cytochrome_CBB3"/>
    <property type="match status" value="1"/>
</dbReference>
<sequence length="276" mass="29566">MRTVLLAVAGLAATGGSVQADELLDRGAYLMNTIVACGNCHTPMGPEGPGPELAGGLPFELPGFTSYAANITPDPEIGIGDWSDEEIGRAIREGIGRDGELLAPVMPAEFYQHLSDRDLAAIIAYLRQVEPVVSAVPETKFKMELPPAWVEPVASVPEPDHDDPVAYGAYLAEIGHCMECHTPRDDQGHLDFDRLGAGGQVFPGPWGESASPNITSHPKLGIGEWSDAEIKRAITQGISRNGQKLQPPMGYAYYAGISDKDMDALIAWLRRVPPAE</sequence>
<comment type="caution">
    <text evidence="7">The sequence shown here is derived from an EMBL/GenBank/DDBJ whole genome shotgun (WGS) entry which is preliminary data.</text>
</comment>
<accession>A0ABT5YQG2</accession>
<dbReference type="Gene3D" id="1.10.760.10">
    <property type="entry name" value="Cytochrome c-like domain"/>
    <property type="match status" value="2"/>
</dbReference>
<keyword evidence="5" id="KW-0732">Signal</keyword>
<evidence type="ECO:0000313" key="7">
    <source>
        <dbReference type="EMBL" id="MDF2097206.1"/>
    </source>
</evidence>
<keyword evidence="8" id="KW-1185">Reference proteome</keyword>
<protein>
    <submittedName>
        <fullName evidence="7">C-type cytochrome</fullName>
    </submittedName>
</protein>
<gene>
    <name evidence="7" type="ORF">P2G67_14595</name>
</gene>
<dbReference type="RefSeq" id="WP_275823985.1">
    <property type="nucleotide sequence ID" value="NZ_JARHUD010000010.1"/>
</dbReference>
<feature type="domain" description="Cytochrome c" evidence="6">
    <location>
        <begin position="22"/>
        <end position="130"/>
    </location>
</feature>
<dbReference type="Pfam" id="PF00034">
    <property type="entry name" value="Cytochrom_C"/>
    <property type="match status" value="1"/>
</dbReference>
<feature type="chain" id="PRO_5046000470" evidence="5">
    <location>
        <begin position="21"/>
        <end position="276"/>
    </location>
</feature>
<evidence type="ECO:0000259" key="6">
    <source>
        <dbReference type="PROSITE" id="PS51007"/>
    </source>
</evidence>
<proteinExistence type="predicted"/>
<dbReference type="InterPro" id="IPR009056">
    <property type="entry name" value="Cyt_c-like_dom"/>
</dbReference>
<organism evidence="7 8">
    <name type="scientific">Aquibaculum arenosum</name>
    <dbReference type="NCBI Taxonomy" id="3032591"/>
    <lineage>
        <taxon>Bacteria</taxon>
        <taxon>Pseudomonadati</taxon>
        <taxon>Pseudomonadota</taxon>
        <taxon>Alphaproteobacteria</taxon>
        <taxon>Rhodospirillales</taxon>
        <taxon>Rhodovibrionaceae</taxon>
        <taxon>Aquibaculum</taxon>
    </lineage>
</organism>
<dbReference type="InterPro" id="IPR051459">
    <property type="entry name" value="Cytochrome_c-type_DH"/>
</dbReference>
<dbReference type="Proteomes" id="UP001215503">
    <property type="component" value="Unassembled WGS sequence"/>
</dbReference>
<keyword evidence="2 4" id="KW-0479">Metal-binding</keyword>
<dbReference type="EMBL" id="JARHUD010000010">
    <property type="protein sequence ID" value="MDF2097206.1"/>
    <property type="molecule type" value="Genomic_DNA"/>
</dbReference>
<dbReference type="PANTHER" id="PTHR35008:SF8">
    <property type="entry name" value="ALCOHOL DEHYDROGENASE CYTOCHROME C SUBUNIT"/>
    <property type="match status" value="1"/>
</dbReference>
<evidence type="ECO:0000256" key="4">
    <source>
        <dbReference type="PROSITE-ProRule" id="PRU00433"/>
    </source>
</evidence>
<keyword evidence="3 4" id="KW-0408">Iron</keyword>
<evidence type="ECO:0000256" key="2">
    <source>
        <dbReference type="ARBA" id="ARBA00022723"/>
    </source>
</evidence>
<feature type="domain" description="Cytochrome c" evidence="6">
    <location>
        <begin position="163"/>
        <end position="273"/>
    </location>
</feature>
<feature type="signal peptide" evidence="5">
    <location>
        <begin position="1"/>
        <end position="20"/>
    </location>
</feature>
<name>A0ABT5YQG2_9PROT</name>
<evidence type="ECO:0000256" key="5">
    <source>
        <dbReference type="SAM" id="SignalP"/>
    </source>
</evidence>
<dbReference type="PANTHER" id="PTHR35008">
    <property type="entry name" value="BLL4482 PROTEIN-RELATED"/>
    <property type="match status" value="1"/>
</dbReference>
<evidence type="ECO:0000313" key="8">
    <source>
        <dbReference type="Proteomes" id="UP001215503"/>
    </source>
</evidence>
<dbReference type="PROSITE" id="PS51007">
    <property type="entry name" value="CYTC"/>
    <property type="match status" value="2"/>
</dbReference>
<dbReference type="SUPFAM" id="SSF46626">
    <property type="entry name" value="Cytochrome c"/>
    <property type="match status" value="2"/>
</dbReference>